<keyword evidence="5 9" id="KW-0554">One-carbon metabolism</keyword>
<evidence type="ECO:0000256" key="9">
    <source>
        <dbReference type="RuleBase" id="RU000585"/>
    </source>
</evidence>
<dbReference type="PIRSF" id="PIRSF000412">
    <property type="entry name" value="SHMT"/>
    <property type="match status" value="1"/>
</dbReference>
<evidence type="ECO:0000313" key="12">
    <source>
        <dbReference type="RefSeq" id="XP_031389306.1"/>
    </source>
</evidence>
<evidence type="ECO:0000256" key="6">
    <source>
        <dbReference type="ARBA" id="ARBA00022679"/>
    </source>
</evidence>
<comment type="catalytic activity">
    <reaction evidence="1 9">
        <text>(6R)-5,10-methylene-5,6,7,8-tetrahydrofolate + glycine + H2O = (6S)-5,6,7,8-tetrahydrofolate + L-serine</text>
        <dbReference type="Rhea" id="RHEA:15481"/>
        <dbReference type="ChEBI" id="CHEBI:15377"/>
        <dbReference type="ChEBI" id="CHEBI:15636"/>
        <dbReference type="ChEBI" id="CHEBI:33384"/>
        <dbReference type="ChEBI" id="CHEBI:57305"/>
        <dbReference type="ChEBI" id="CHEBI:57453"/>
        <dbReference type="EC" id="2.1.2.1"/>
    </reaction>
</comment>
<organism evidence="11 12">
    <name type="scientific">Punica granatum</name>
    <name type="common">Pomegranate</name>
    <dbReference type="NCBI Taxonomy" id="22663"/>
    <lineage>
        <taxon>Eukaryota</taxon>
        <taxon>Viridiplantae</taxon>
        <taxon>Streptophyta</taxon>
        <taxon>Embryophyta</taxon>
        <taxon>Tracheophyta</taxon>
        <taxon>Spermatophyta</taxon>
        <taxon>Magnoliopsida</taxon>
        <taxon>eudicotyledons</taxon>
        <taxon>Gunneridae</taxon>
        <taxon>Pentapetalae</taxon>
        <taxon>rosids</taxon>
        <taxon>malvids</taxon>
        <taxon>Myrtales</taxon>
        <taxon>Lythraceae</taxon>
        <taxon>Punica</taxon>
    </lineage>
</organism>
<evidence type="ECO:0000256" key="4">
    <source>
        <dbReference type="ARBA" id="ARBA00006376"/>
    </source>
</evidence>
<keyword evidence="6 9" id="KW-0808">Transferase</keyword>
<dbReference type="PROSITE" id="PS00096">
    <property type="entry name" value="SHMT"/>
    <property type="match status" value="1"/>
</dbReference>
<feature type="modified residue" description="N6-(pyridoxal phosphate)lysine" evidence="8">
    <location>
        <position position="285"/>
    </location>
</feature>
<dbReference type="HAMAP" id="MF_00051">
    <property type="entry name" value="SHMT"/>
    <property type="match status" value="1"/>
</dbReference>
<dbReference type="SUPFAM" id="SSF53383">
    <property type="entry name" value="PLP-dependent transferases"/>
    <property type="match status" value="1"/>
</dbReference>
<comment type="similarity">
    <text evidence="4 9">Belongs to the SHMT family.</text>
</comment>
<reference evidence="11" key="1">
    <citation type="journal article" date="2020" name="Plant Biotechnol. J.">
        <title>The pomegranate (Punica granatum L.) draft genome dissects genetic divergence between soft- and hard-seeded cultivars.</title>
        <authorList>
            <person name="Luo X."/>
            <person name="Li H."/>
            <person name="Wu Z."/>
            <person name="Yao W."/>
            <person name="Zhao P."/>
            <person name="Cao D."/>
            <person name="Yu H."/>
            <person name="Li K."/>
            <person name="Poudel K."/>
            <person name="Zhao D."/>
            <person name="Zhang F."/>
            <person name="Xia X."/>
            <person name="Chen L."/>
            <person name="Wang Q."/>
            <person name="Jing D."/>
            <person name="Cao S."/>
        </authorList>
    </citation>
    <scope>NUCLEOTIDE SEQUENCE [LARGE SCALE GENOMIC DNA]</scope>
    <source>
        <strain evidence="11">cv. Tunisia</strain>
    </source>
</reference>
<dbReference type="InterPro" id="IPR001085">
    <property type="entry name" value="Ser_HO-MeTrfase"/>
</dbReference>
<dbReference type="GO" id="GO:0004372">
    <property type="term" value="F:glycine hydroxymethyltransferase activity"/>
    <property type="evidence" value="ECO:0007669"/>
    <property type="project" value="UniProtKB-EC"/>
</dbReference>
<dbReference type="EC" id="2.1.2.1" evidence="9"/>
<dbReference type="RefSeq" id="XP_031389306.1">
    <property type="nucleotide sequence ID" value="XM_031533446.1"/>
</dbReference>
<dbReference type="InterPro" id="IPR049943">
    <property type="entry name" value="Ser_HO-MeTrfase-like"/>
</dbReference>
<sequence>MAMAAALLRRLSSRPATVRLHGSSLRFMASLPNEAAQDKDSARASWIKQLNFSLEDIDPEIADIIELEKARQWKGLELIPSENFTSVSVMQAVGSVMTNKYSEGYPGARYYGGNEYIDMAETLCQKRALEAFRLDPAKWGVNVQSLSGSPANFQAYTALLKPHERIMALDLPHGGHLSHGYQTDTKKISAVSIFFETMPYRLNESTGYIDYDQLEKSATLFRPKLIVAGASAYARLYDYARIRKVCDKQKAVMLADMAHISGLVAAGVIPSPFEYADVVTTTTHKSLRGPRGAMIFFRKGVKEINKQGKEVMYDYEEKINQAVFPGLQGGPHNHTITGLAVALKQATTPEYKAYQEQVLSNCTRFAQSLLEKGYELVSGGTENHLVLGIDGSRVEKVLEAVHIAANKNTVPGDVSAMVPGGIRMGTPALTSRGFLEEDFAKVADFFDGAVKLASKVKADTKGTKLKDFVTTLQSDSNIQSEVAKLRHEVEEYAKQFPTIGFEKETMRYKD</sequence>
<evidence type="ECO:0000256" key="2">
    <source>
        <dbReference type="ARBA" id="ARBA00001933"/>
    </source>
</evidence>
<evidence type="ECO:0000256" key="7">
    <source>
        <dbReference type="ARBA" id="ARBA00022898"/>
    </source>
</evidence>
<comment type="pathway">
    <text evidence="3 9">One-carbon metabolism; tetrahydrofolate interconversion.</text>
</comment>
<dbReference type="CDD" id="cd00378">
    <property type="entry name" value="SHMT"/>
    <property type="match status" value="1"/>
</dbReference>
<dbReference type="Proteomes" id="UP000515151">
    <property type="component" value="Chromosome 1"/>
</dbReference>
<evidence type="ECO:0000256" key="3">
    <source>
        <dbReference type="ARBA" id="ARBA00004777"/>
    </source>
</evidence>
<evidence type="ECO:0000256" key="1">
    <source>
        <dbReference type="ARBA" id="ARBA00001528"/>
    </source>
</evidence>
<dbReference type="NCBIfam" id="NF000586">
    <property type="entry name" value="PRK00011.1"/>
    <property type="match status" value="1"/>
</dbReference>
<dbReference type="InterPro" id="IPR015422">
    <property type="entry name" value="PyrdxlP-dep_Trfase_small"/>
</dbReference>
<evidence type="ECO:0000256" key="5">
    <source>
        <dbReference type="ARBA" id="ARBA00022563"/>
    </source>
</evidence>
<keyword evidence="7 8" id="KW-0663">Pyridoxal phosphate</keyword>
<accession>A0A6P8D709</accession>
<dbReference type="GeneID" id="116201950"/>
<evidence type="ECO:0000313" key="11">
    <source>
        <dbReference type="Proteomes" id="UP000515151"/>
    </source>
</evidence>
<dbReference type="InterPro" id="IPR015424">
    <property type="entry name" value="PyrdxlP-dep_Trfase"/>
</dbReference>
<dbReference type="GO" id="GO:0030170">
    <property type="term" value="F:pyridoxal phosphate binding"/>
    <property type="evidence" value="ECO:0007669"/>
    <property type="project" value="InterPro"/>
</dbReference>
<dbReference type="InterPro" id="IPR039429">
    <property type="entry name" value="SHMT-like_dom"/>
</dbReference>
<dbReference type="Gene3D" id="3.90.1150.10">
    <property type="entry name" value="Aspartate Aminotransferase, domain 1"/>
    <property type="match status" value="1"/>
</dbReference>
<comment type="function">
    <text evidence="9">Interconversion of serine and glycine.</text>
</comment>
<gene>
    <name evidence="12" type="primary">LOC116201950</name>
</gene>
<dbReference type="GO" id="GO:0005739">
    <property type="term" value="C:mitochondrion"/>
    <property type="evidence" value="ECO:0007669"/>
    <property type="project" value="TreeGrafter"/>
</dbReference>
<dbReference type="GO" id="GO:0035999">
    <property type="term" value="P:tetrahydrofolate interconversion"/>
    <property type="evidence" value="ECO:0007669"/>
    <property type="project" value="UniProtKB-UniPathway"/>
</dbReference>
<dbReference type="Gene3D" id="3.40.640.10">
    <property type="entry name" value="Type I PLP-dependent aspartate aminotransferase-like (Major domain)"/>
    <property type="match status" value="1"/>
</dbReference>
<dbReference type="PANTHER" id="PTHR11680">
    <property type="entry name" value="SERINE HYDROXYMETHYLTRANSFERASE"/>
    <property type="match status" value="1"/>
</dbReference>
<dbReference type="GO" id="GO:0019264">
    <property type="term" value="P:glycine biosynthetic process from serine"/>
    <property type="evidence" value="ECO:0007669"/>
    <property type="project" value="InterPro"/>
</dbReference>
<dbReference type="PANTHER" id="PTHR11680:SF28">
    <property type="entry name" value="SERINE HYDROXYMETHYLTRANSFERASE, MITOCHONDRIAL"/>
    <property type="match status" value="1"/>
</dbReference>
<feature type="domain" description="Serine hydroxymethyltransferase-like" evidence="10">
    <location>
        <begin position="54"/>
        <end position="445"/>
    </location>
</feature>
<name>A0A6P8D709_PUNGR</name>
<dbReference type="InterPro" id="IPR019798">
    <property type="entry name" value="Ser_HO-MeTrfase_PLP_BS"/>
</dbReference>
<evidence type="ECO:0000259" key="10">
    <source>
        <dbReference type="Pfam" id="PF00464"/>
    </source>
</evidence>
<dbReference type="FunFam" id="3.40.640.10:FF:000050">
    <property type="entry name" value="Serine hydroxymethyltransferase"/>
    <property type="match status" value="1"/>
</dbReference>
<comment type="cofactor">
    <cofactor evidence="2 8 9">
        <name>pyridoxal 5'-phosphate</name>
        <dbReference type="ChEBI" id="CHEBI:597326"/>
    </cofactor>
</comment>
<proteinExistence type="inferred from homology"/>
<dbReference type="InterPro" id="IPR015421">
    <property type="entry name" value="PyrdxlP-dep_Trfase_major"/>
</dbReference>
<dbReference type="AlphaFoldDB" id="A0A6P8D709"/>
<dbReference type="Pfam" id="PF00464">
    <property type="entry name" value="SHMT"/>
    <property type="match status" value="1"/>
</dbReference>
<evidence type="ECO:0000256" key="8">
    <source>
        <dbReference type="PIRSR" id="PIRSR000412-50"/>
    </source>
</evidence>
<dbReference type="UniPathway" id="UPA00193"/>
<protein>
    <recommendedName>
        <fullName evidence="9">Serine hydroxymethyltransferase</fullName>
        <ecNumber evidence="9">2.1.2.1</ecNumber>
    </recommendedName>
</protein>
<reference evidence="12" key="2">
    <citation type="submission" date="2025-08" db="UniProtKB">
        <authorList>
            <consortium name="RefSeq"/>
        </authorList>
    </citation>
    <scope>IDENTIFICATION</scope>
    <source>
        <tissue evidence="12">Leaf</tissue>
    </source>
</reference>
<keyword evidence="11" id="KW-1185">Reference proteome</keyword>